<dbReference type="InterPro" id="IPR036390">
    <property type="entry name" value="WH_DNA-bd_sf"/>
</dbReference>
<dbReference type="Proteomes" id="UP000525652">
    <property type="component" value="Unassembled WGS sequence"/>
</dbReference>
<dbReference type="PANTHER" id="PTHR30136:SF24">
    <property type="entry name" value="HTH-TYPE TRANSCRIPTIONAL REPRESSOR ALLR"/>
    <property type="match status" value="1"/>
</dbReference>
<evidence type="ECO:0000259" key="1">
    <source>
        <dbReference type="PROSITE" id="PS51077"/>
    </source>
</evidence>
<organism evidence="2 3">
    <name type="scientific">Puniceicoccus vermicola</name>
    <dbReference type="NCBI Taxonomy" id="388746"/>
    <lineage>
        <taxon>Bacteria</taxon>
        <taxon>Pseudomonadati</taxon>
        <taxon>Verrucomicrobiota</taxon>
        <taxon>Opitutia</taxon>
        <taxon>Puniceicoccales</taxon>
        <taxon>Puniceicoccaceae</taxon>
        <taxon>Puniceicoccus</taxon>
    </lineage>
</organism>
<dbReference type="SMART" id="SM00346">
    <property type="entry name" value="HTH_ICLR"/>
    <property type="match status" value="1"/>
</dbReference>
<dbReference type="PANTHER" id="PTHR30136">
    <property type="entry name" value="HELIX-TURN-HELIX TRANSCRIPTIONAL REGULATOR, ICLR FAMILY"/>
    <property type="match status" value="1"/>
</dbReference>
<dbReference type="GO" id="GO:0003677">
    <property type="term" value="F:DNA binding"/>
    <property type="evidence" value="ECO:0007669"/>
    <property type="project" value="InterPro"/>
</dbReference>
<protein>
    <submittedName>
        <fullName evidence="2">Helix-turn-helix domain-containing protein</fullName>
    </submittedName>
</protein>
<evidence type="ECO:0000313" key="2">
    <source>
        <dbReference type="EMBL" id="MBC2604070.1"/>
    </source>
</evidence>
<dbReference type="EMBL" id="JACHVA010000138">
    <property type="protein sequence ID" value="MBC2604070.1"/>
    <property type="molecule type" value="Genomic_DNA"/>
</dbReference>
<accession>A0A7X1E5W7</accession>
<proteinExistence type="predicted"/>
<sequence>MKMETTQTSDSLLDRALRVLDLVALRARPVGFNELLETSEINRSTLAKILRILCAHGMLQKTEAGYRIGNKPSEYAQAGRAGMDFLGRYRPHLRTLADQFGVTALLLRGNEEDSVCLEKVVSEYAPAMRPLGSVVAESPIHPWTVVRLQKSADLAEEKGLVSSLLRAAKKWPDTAESFSEEVASDMVCLHGVGISDDFGSFFPHVRRIAVRTTVSPPEGGIGVLVTGFFPKAPMDVRSLMDAMRRAAE</sequence>
<keyword evidence="3" id="KW-1185">Reference proteome</keyword>
<name>A0A7X1E5W7_9BACT</name>
<gene>
    <name evidence="2" type="ORF">H5P30_19990</name>
</gene>
<dbReference type="PROSITE" id="PS51077">
    <property type="entry name" value="HTH_ICLR"/>
    <property type="match status" value="1"/>
</dbReference>
<dbReference type="RefSeq" id="WP_185694687.1">
    <property type="nucleotide sequence ID" value="NZ_JACHVA010000138.1"/>
</dbReference>
<comment type="caution">
    <text evidence="2">The sequence shown here is derived from an EMBL/GenBank/DDBJ whole genome shotgun (WGS) entry which is preliminary data.</text>
</comment>
<dbReference type="Pfam" id="PF09339">
    <property type="entry name" value="HTH_IclR"/>
    <property type="match status" value="1"/>
</dbReference>
<feature type="domain" description="HTH iclR-type" evidence="1">
    <location>
        <begin position="10"/>
        <end position="70"/>
    </location>
</feature>
<reference evidence="2 3" key="1">
    <citation type="submission" date="2020-07" db="EMBL/GenBank/DDBJ databases">
        <authorList>
            <person name="Feng X."/>
        </authorList>
    </citation>
    <scope>NUCLEOTIDE SEQUENCE [LARGE SCALE GENOMIC DNA]</scope>
    <source>
        <strain evidence="2 3">JCM14086</strain>
    </source>
</reference>
<dbReference type="InterPro" id="IPR036388">
    <property type="entry name" value="WH-like_DNA-bd_sf"/>
</dbReference>
<dbReference type="InterPro" id="IPR050707">
    <property type="entry name" value="HTH_MetabolicPath_Reg"/>
</dbReference>
<dbReference type="AlphaFoldDB" id="A0A7X1E5W7"/>
<dbReference type="InterPro" id="IPR005471">
    <property type="entry name" value="Tscrpt_reg_IclR_N"/>
</dbReference>
<dbReference type="Gene3D" id="1.10.10.10">
    <property type="entry name" value="Winged helix-like DNA-binding domain superfamily/Winged helix DNA-binding domain"/>
    <property type="match status" value="1"/>
</dbReference>
<dbReference type="SUPFAM" id="SSF46785">
    <property type="entry name" value="Winged helix' DNA-binding domain"/>
    <property type="match status" value="1"/>
</dbReference>
<dbReference type="GO" id="GO:0003700">
    <property type="term" value="F:DNA-binding transcription factor activity"/>
    <property type="evidence" value="ECO:0007669"/>
    <property type="project" value="TreeGrafter"/>
</dbReference>
<evidence type="ECO:0000313" key="3">
    <source>
        <dbReference type="Proteomes" id="UP000525652"/>
    </source>
</evidence>
<dbReference type="GO" id="GO:0045892">
    <property type="term" value="P:negative regulation of DNA-templated transcription"/>
    <property type="evidence" value="ECO:0007669"/>
    <property type="project" value="TreeGrafter"/>
</dbReference>